<evidence type="ECO:0000313" key="2">
    <source>
        <dbReference type="EMBL" id="KAB2932018.1"/>
    </source>
</evidence>
<keyword evidence="1" id="KW-0732">Signal</keyword>
<feature type="chain" id="PRO_5032470609" evidence="1">
    <location>
        <begin position="22"/>
        <end position="434"/>
    </location>
</feature>
<sequence length="434" mass="48141">MPARVRTALLLFLLSSTTSIAADGGTRFFWENDAVFGDSDRYYTNGMRFELWFPAGQVNATKPMSLFGSGLSGSSMPKKDHWFEFWKLNRPGCRSLVGFSFGQTMFTSSNIRTPVVSSADRNYAAHLYLGGMIYESCAGRDIYLELTIGALGPPAMGEQSQTLIHRLIGSPPPQGWDDQTPARLAVQSHLEYRRRMTDSAGWLLFGRAGSVYITAGAGIHYRVGRFEKDSSFPGTGMFHPAAPPAPVRKTESYLFLESTAFLQFMDATLREGGDGGLDRLYNENLLRILGGTGNQLENSLIWNLLVPTSNRRETQLARYHLIQQLHLHPEFIQHPGGMALAYRLLTNTGGTMASDALLWDLVKAIRPSDDSDGASFPLRAPRTVQTLTTIGFQYNMPGGLYCQIALSTGPSDFLAENGYPTWHRWGSFQVGFRF</sequence>
<proteinExistence type="predicted"/>
<protein>
    <submittedName>
        <fullName evidence="2">Lipid A deacylase LpxR family protein</fullName>
    </submittedName>
</protein>
<dbReference type="EMBL" id="WBUI01000011">
    <property type="protein sequence ID" value="KAB2932018.1"/>
    <property type="molecule type" value="Genomic_DNA"/>
</dbReference>
<evidence type="ECO:0000313" key="3">
    <source>
        <dbReference type="Proteomes" id="UP000460298"/>
    </source>
</evidence>
<feature type="signal peptide" evidence="1">
    <location>
        <begin position="1"/>
        <end position="21"/>
    </location>
</feature>
<dbReference type="Pfam" id="PF09982">
    <property type="entry name" value="LpxR"/>
    <property type="match status" value="1"/>
</dbReference>
<gene>
    <name evidence="2" type="ORF">F9K24_12090</name>
</gene>
<organism evidence="2 3">
    <name type="scientific">Leptonema illini</name>
    <dbReference type="NCBI Taxonomy" id="183"/>
    <lineage>
        <taxon>Bacteria</taxon>
        <taxon>Pseudomonadati</taxon>
        <taxon>Spirochaetota</taxon>
        <taxon>Spirochaetia</taxon>
        <taxon>Leptospirales</taxon>
        <taxon>Leptospiraceae</taxon>
        <taxon>Leptonema</taxon>
    </lineage>
</organism>
<evidence type="ECO:0000256" key="1">
    <source>
        <dbReference type="SAM" id="SignalP"/>
    </source>
</evidence>
<reference evidence="2 3" key="1">
    <citation type="submission" date="2019-10" db="EMBL/GenBank/DDBJ databases">
        <title>Extracellular Electron Transfer in a Candidatus Methanoperedens spp. Enrichment Culture.</title>
        <authorList>
            <person name="Berger S."/>
            <person name="Rangel Shaw D."/>
            <person name="Berben T."/>
            <person name="In 'T Zandt M."/>
            <person name="Frank J."/>
            <person name="Reimann J."/>
            <person name="Jetten M.S.M."/>
            <person name="Welte C.U."/>
        </authorList>
    </citation>
    <scope>NUCLEOTIDE SEQUENCE [LARGE SCALE GENOMIC DNA]</scope>
    <source>
        <strain evidence="2">SB12</strain>
    </source>
</reference>
<comment type="caution">
    <text evidence="2">The sequence shown here is derived from an EMBL/GenBank/DDBJ whole genome shotgun (WGS) entry which is preliminary data.</text>
</comment>
<dbReference type="InterPro" id="IPR018707">
    <property type="entry name" value="LpxR"/>
</dbReference>
<dbReference type="Gene3D" id="2.40.128.140">
    <property type="entry name" value="Outer membrane protein"/>
    <property type="match status" value="1"/>
</dbReference>
<dbReference type="InterPro" id="IPR037107">
    <property type="entry name" value="Put_OMP_sf"/>
</dbReference>
<dbReference type="AlphaFoldDB" id="A0A833LYJ4"/>
<dbReference type="Proteomes" id="UP000460298">
    <property type="component" value="Unassembled WGS sequence"/>
</dbReference>
<name>A0A833LYJ4_9LEPT</name>
<accession>A0A833LYJ4</accession>